<evidence type="ECO:0000259" key="1">
    <source>
        <dbReference type="PROSITE" id="PS51186"/>
    </source>
</evidence>
<evidence type="ECO:0000313" key="2">
    <source>
        <dbReference type="EMBL" id="ESP03541.1"/>
    </source>
</evidence>
<dbReference type="RefSeq" id="XP_009045771.1">
    <property type="nucleotide sequence ID" value="XM_009047523.1"/>
</dbReference>
<dbReference type="InterPro" id="IPR056483">
    <property type="entry name" value="Hisat_C"/>
</dbReference>
<feature type="domain" description="N-acetyltransferase" evidence="1">
    <location>
        <begin position="8"/>
        <end position="139"/>
    </location>
</feature>
<dbReference type="Pfam" id="PF24066">
    <property type="entry name" value="Hisat_C"/>
    <property type="match status" value="1"/>
</dbReference>
<dbReference type="InterPro" id="IPR016181">
    <property type="entry name" value="Acyl_CoA_acyltransferase"/>
</dbReference>
<organism evidence="2 3">
    <name type="scientific">Lottia gigantea</name>
    <name type="common">Giant owl limpet</name>
    <dbReference type="NCBI Taxonomy" id="225164"/>
    <lineage>
        <taxon>Eukaryota</taxon>
        <taxon>Metazoa</taxon>
        <taxon>Spiralia</taxon>
        <taxon>Lophotrochozoa</taxon>
        <taxon>Mollusca</taxon>
        <taxon>Gastropoda</taxon>
        <taxon>Patellogastropoda</taxon>
        <taxon>Lottioidea</taxon>
        <taxon>Lottiidae</taxon>
        <taxon>Lottia</taxon>
    </lineage>
</organism>
<name>V4B7H2_LOTGI</name>
<evidence type="ECO:0000313" key="3">
    <source>
        <dbReference type="Proteomes" id="UP000030746"/>
    </source>
</evidence>
<protein>
    <recommendedName>
        <fullName evidence="1">N-acetyltransferase domain-containing protein</fullName>
    </recommendedName>
</protein>
<dbReference type="SUPFAM" id="SSF55729">
    <property type="entry name" value="Acyl-CoA N-acyltransferases (Nat)"/>
    <property type="match status" value="1"/>
</dbReference>
<dbReference type="PROSITE" id="PS51186">
    <property type="entry name" value="GNAT"/>
    <property type="match status" value="1"/>
</dbReference>
<dbReference type="GO" id="GO:0016747">
    <property type="term" value="F:acyltransferase activity, transferring groups other than amino-acyl groups"/>
    <property type="evidence" value="ECO:0007669"/>
    <property type="project" value="InterPro"/>
</dbReference>
<keyword evidence="3" id="KW-1185">Reference proteome</keyword>
<dbReference type="InterPro" id="IPR000182">
    <property type="entry name" value="GNAT_dom"/>
</dbReference>
<dbReference type="Proteomes" id="UP000030746">
    <property type="component" value="Unassembled WGS sequence"/>
</dbReference>
<accession>V4B7H2</accession>
<reference evidence="2 3" key="1">
    <citation type="journal article" date="2013" name="Nature">
        <title>Insights into bilaterian evolution from three spiralian genomes.</title>
        <authorList>
            <person name="Simakov O."/>
            <person name="Marletaz F."/>
            <person name="Cho S.J."/>
            <person name="Edsinger-Gonzales E."/>
            <person name="Havlak P."/>
            <person name="Hellsten U."/>
            <person name="Kuo D.H."/>
            <person name="Larsson T."/>
            <person name="Lv J."/>
            <person name="Arendt D."/>
            <person name="Savage R."/>
            <person name="Osoegawa K."/>
            <person name="de Jong P."/>
            <person name="Grimwood J."/>
            <person name="Chapman J.A."/>
            <person name="Shapiro H."/>
            <person name="Aerts A."/>
            <person name="Otillar R.P."/>
            <person name="Terry A.Y."/>
            <person name="Boore J.L."/>
            <person name="Grigoriev I.V."/>
            <person name="Lindberg D.R."/>
            <person name="Seaver E.C."/>
            <person name="Weisblat D.A."/>
            <person name="Putnam N.H."/>
            <person name="Rokhsar D.S."/>
        </authorList>
    </citation>
    <scope>NUCLEOTIDE SEQUENCE [LARGE SCALE GENOMIC DNA]</scope>
</reference>
<dbReference type="CTD" id="20241718"/>
<dbReference type="PANTHER" id="PTHR47403:SF6">
    <property type="entry name" value="N-ACETYLTRANSFERASE DOMAIN-CONTAINING PROTEIN"/>
    <property type="match status" value="1"/>
</dbReference>
<dbReference type="OMA" id="DYMAAFF"/>
<dbReference type="HOGENOM" id="CLU_897998_0_0_1"/>
<sequence length="310" mass="36126">MSDICEKLSIREAGSSDYDEIMKIGEFLYGFDFVASMYHQYLTWYHCYVGIIEGQIIAFNAGKIVDGGKTMITSGARVKAKLQGQGIMGQIIKHIVKKLRHISPELEYDCLTATSETTSEHEDKILRNYKYILKQINCDICCKRTDFNTDKINPNIGNDIQEIRYNRLKEIFYSPTSQWMFPDHRIVADWSSYRLLEENIPSLLERFGFWESGHLQSTVISVAETYVVKDRLNYCLNFYGSDSMEIRNHIAFHIQRIPEFVTTKCDDIMLSMLFPEYVQNPGQYYELFKSNCNDKAGQYAGELRLYERQL</sequence>
<dbReference type="OrthoDB" id="6086192at2759"/>
<dbReference type="EMBL" id="KB199981">
    <property type="protein sequence ID" value="ESP03541.1"/>
    <property type="molecule type" value="Genomic_DNA"/>
</dbReference>
<dbReference type="AlphaFoldDB" id="V4B7H2"/>
<gene>
    <name evidence="2" type="ORF">LOTGIDRAFT_171335</name>
</gene>
<proteinExistence type="predicted"/>
<dbReference type="KEGG" id="lgi:LOTGIDRAFT_171335"/>
<dbReference type="GeneID" id="20241718"/>
<dbReference type="PANTHER" id="PTHR47403">
    <property type="entry name" value="LOC100145250 PROTEIN"/>
    <property type="match status" value="1"/>
</dbReference>
<dbReference type="Gene3D" id="3.40.630.30">
    <property type="match status" value="1"/>
</dbReference>